<dbReference type="AlphaFoldDB" id="A0A1F6Y357"/>
<dbReference type="EMBL" id="MFVU01000034">
    <property type="protein sequence ID" value="OGJ00817.1"/>
    <property type="molecule type" value="Genomic_DNA"/>
</dbReference>
<evidence type="ECO:0000313" key="2">
    <source>
        <dbReference type="Proteomes" id="UP000178645"/>
    </source>
</evidence>
<organism evidence="1 2">
    <name type="scientific">Candidatus Nomurabacteria bacterium RIFCSPLOWO2_12_FULL_44_11</name>
    <dbReference type="NCBI Taxonomy" id="1801796"/>
    <lineage>
        <taxon>Bacteria</taxon>
        <taxon>Candidatus Nomuraibacteriota</taxon>
    </lineage>
</organism>
<gene>
    <name evidence="1" type="ORF">A3G53_01945</name>
</gene>
<accession>A0A1F6Y357</accession>
<comment type="caution">
    <text evidence="1">The sequence shown here is derived from an EMBL/GenBank/DDBJ whole genome shotgun (WGS) entry which is preliminary data.</text>
</comment>
<evidence type="ECO:0000313" key="1">
    <source>
        <dbReference type="EMBL" id="OGJ00817.1"/>
    </source>
</evidence>
<name>A0A1F6Y357_9BACT</name>
<proteinExistence type="predicted"/>
<reference evidence="1 2" key="1">
    <citation type="journal article" date="2016" name="Nat. Commun.">
        <title>Thousands of microbial genomes shed light on interconnected biogeochemical processes in an aquifer system.</title>
        <authorList>
            <person name="Anantharaman K."/>
            <person name="Brown C.T."/>
            <person name="Hug L.A."/>
            <person name="Sharon I."/>
            <person name="Castelle C.J."/>
            <person name="Probst A.J."/>
            <person name="Thomas B.C."/>
            <person name="Singh A."/>
            <person name="Wilkins M.J."/>
            <person name="Karaoz U."/>
            <person name="Brodie E.L."/>
            <person name="Williams K.H."/>
            <person name="Hubbard S.S."/>
            <person name="Banfield J.F."/>
        </authorList>
    </citation>
    <scope>NUCLEOTIDE SEQUENCE [LARGE SCALE GENOMIC DNA]</scope>
</reference>
<dbReference type="Proteomes" id="UP000178645">
    <property type="component" value="Unassembled WGS sequence"/>
</dbReference>
<protein>
    <submittedName>
        <fullName evidence="1">Uncharacterized protein</fullName>
    </submittedName>
</protein>
<sequence length="133" mass="14781">MKAAIIVVIIVLLFAAFYFFGGGDLLSPQDETTYQAVFLGNGQVYFGKLASVSGWLVLRDVYYLETTKPLQFEAGDTPEPPSPSKIKLVKLGAELHGPDGEMFIDRDQILFWENMKSDSKVLAAIREYQSVTP</sequence>